<dbReference type="Pfam" id="PF06169">
    <property type="entry name" value="DUF982"/>
    <property type="match status" value="1"/>
</dbReference>
<proteinExistence type="predicted"/>
<dbReference type="RefSeq" id="WP_247262663.1">
    <property type="nucleotide sequence ID" value="NZ_JALJQZ010000063.1"/>
</dbReference>
<reference evidence="2" key="1">
    <citation type="journal article" date="2019" name="Int. J. Syst. Evol. Microbiol.">
        <title>The Global Catalogue of Microorganisms (GCM) 10K type strain sequencing project: providing services to taxonomists for standard genome sequencing and annotation.</title>
        <authorList>
            <consortium name="The Broad Institute Genomics Platform"/>
            <consortium name="The Broad Institute Genome Sequencing Center for Infectious Disease"/>
            <person name="Wu L."/>
            <person name="Ma J."/>
        </authorList>
    </citation>
    <scope>NUCLEOTIDE SEQUENCE [LARGE SCALE GENOMIC DNA]</scope>
    <source>
        <strain evidence="2">TBRC 5781</strain>
    </source>
</reference>
<evidence type="ECO:0000313" key="1">
    <source>
        <dbReference type="EMBL" id="MFC3969982.1"/>
    </source>
</evidence>
<dbReference type="Proteomes" id="UP001595697">
    <property type="component" value="Unassembled WGS sequence"/>
</dbReference>
<dbReference type="InterPro" id="IPR010385">
    <property type="entry name" value="DUF982"/>
</dbReference>
<dbReference type="EMBL" id="JBHSBD010000085">
    <property type="protein sequence ID" value="MFC3969982.1"/>
    <property type="molecule type" value="Genomic_DNA"/>
</dbReference>
<protein>
    <submittedName>
        <fullName evidence="1">DUF982 domain-containing protein</fullName>
    </submittedName>
</protein>
<sequence length="87" mass="9920">MTNELVNGRSAPRWLTPVWVRLNDGSPEAVHGPGEALEKLMFRWPSRRGRHYRSARSSCLAAMKRQMAEDLAREAFIRASLEAKLLD</sequence>
<dbReference type="Gene3D" id="6.10.250.730">
    <property type="match status" value="1"/>
</dbReference>
<gene>
    <name evidence="1" type="ORF">ACFOVS_17950</name>
</gene>
<name>A0ABV8EER5_9HYPH</name>
<keyword evidence="2" id="KW-1185">Reference proteome</keyword>
<accession>A0ABV8EER5</accession>
<organism evidence="1 2">
    <name type="scientific">Rhizobium lemnae</name>
    <dbReference type="NCBI Taxonomy" id="1214924"/>
    <lineage>
        <taxon>Bacteria</taxon>
        <taxon>Pseudomonadati</taxon>
        <taxon>Pseudomonadota</taxon>
        <taxon>Alphaproteobacteria</taxon>
        <taxon>Hyphomicrobiales</taxon>
        <taxon>Rhizobiaceae</taxon>
        <taxon>Rhizobium/Agrobacterium group</taxon>
        <taxon>Rhizobium</taxon>
    </lineage>
</organism>
<evidence type="ECO:0000313" key="2">
    <source>
        <dbReference type="Proteomes" id="UP001595697"/>
    </source>
</evidence>
<comment type="caution">
    <text evidence="1">The sequence shown here is derived from an EMBL/GenBank/DDBJ whole genome shotgun (WGS) entry which is preliminary data.</text>
</comment>